<dbReference type="Pfam" id="PF01987">
    <property type="entry name" value="AIM24"/>
    <property type="match status" value="1"/>
</dbReference>
<reference evidence="1 2" key="1">
    <citation type="submission" date="2019-08" db="EMBL/GenBank/DDBJ databases">
        <title>In-depth cultivation of the pig gut microbiome towards novel bacterial diversity and tailored functional studies.</title>
        <authorList>
            <person name="Wylensek D."/>
            <person name="Hitch T.C.A."/>
            <person name="Clavel T."/>
        </authorList>
    </citation>
    <scope>NUCLEOTIDE SEQUENCE [LARGE SCALE GENOMIC DNA]</scope>
    <source>
        <strain evidence="1 2">BL-389-WT-3D</strain>
    </source>
</reference>
<organism evidence="1 2">
    <name type="scientific">Clostridium scindens (strain JCM 10418 / VPI 12708)</name>
    <dbReference type="NCBI Taxonomy" id="29347"/>
    <lineage>
        <taxon>Bacteria</taxon>
        <taxon>Bacillati</taxon>
        <taxon>Bacillota</taxon>
        <taxon>Clostridia</taxon>
        <taxon>Lachnospirales</taxon>
        <taxon>Lachnospiraceae</taxon>
    </lineage>
</organism>
<gene>
    <name evidence="1" type="ORF">FYJ37_04425</name>
</gene>
<dbReference type="NCBIfam" id="TIGR00266">
    <property type="entry name" value="TIGR00266 family protein"/>
    <property type="match status" value="1"/>
</dbReference>
<protein>
    <submittedName>
        <fullName evidence="1">TIGR00266 family protein</fullName>
    </submittedName>
</protein>
<sequence length="226" mass="24152">MRYQIQGETLPVVICELEGGEKMITEGGGMAWMSPNMLMETTTNGGIGKAFGRMFSGEHMFQNIYTAQGGPGMIAFASSFPGSVRAFQIAPGQEMILQKSAFLAGEMGIELSVFFNKKFSSGLFGGEGFIMQKVSGHGIVFTEFDGHVIEYELQPGQQIVVDTGHLAAMTATCSMEIKSVPGVKNMLFGGEGIFNTVITGPGRVWLQTMPISNVAGALRPYIPTGA</sequence>
<dbReference type="EMBL" id="VUMB01000007">
    <property type="protein sequence ID" value="MSS39624.1"/>
    <property type="molecule type" value="Genomic_DNA"/>
</dbReference>
<proteinExistence type="predicted"/>
<evidence type="ECO:0000313" key="1">
    <source>
        <dbReference type="EMBL" id="MSS39624.1"/>
    </source>
</evidence>
<comment type="caution">
    <text evidence="1">The sequence shown here is derived from an EMBL/GenBank/DDBJ whole genome shotgun (WGS) entry which is preliminary data.</text>
</comment>
<dbReference type="InterPro" id="IPR016031">
    <property type="entry name" value="Trp_RNA-bd_attenuator-like_dom"/>
</dbReference>
<accession>A0A844FB16</accession>
<dbReference type="PANTHER" id="PTHR43657">
    <property type="entry name" value="TRYPTOPHAN RNA-BINDING ATTENUATOR PROTEIN-LIKE PROTEIN"/>
    <property type="match status" value="1"/>
</dbReference>
<dbReference type="Proteomes" id="UP000462363">
    <property type="component" value="Unassembled WGS sequence"/>
</dbReference>
<name>A0A844FB16_CLOSV</name>
<dbReference type="PANTHER" id="PTHR43657:SF1">
    <property type="entry name" value="ALTERED INHERITANCE OF MITOCHONDRIA PROTEIN 24, MITOCHONDRIAL"/>
    <property type="match status" value="1"/>
</dbReference>
<dbReference type="SUPFAM" id="SSF51219">
    <property type="entry name" value="TRAP-like"/>
    <property type="match status" value="1"/>
</dbReference>
<dbReference type="RefSeq" id="WP_025645033.1">
    <property type="nucleotide sequence ID" value="NZ_CAMBVY010000035.1"/>
</dbReference>
<dbReference type="Gene3D" id="3.60.160.10">
    <property type="entry name" value="Mitochondrial biogenesis AIM24"/>
    <property type="match status" value="1"/>
</dbReference>
<evidence type="ECO:0000313" key="2">
    <source>
        <dbReference type="Proteomes" id="UP000462363"/>
    </source>
</evidence>
<dbReference type="InterPro" id="IPR036983">
    <property type="entry name" value="AIM24_sf"/>
</dbReference>
<dbReference type="InterPro" id="IPR002838">
    <property type="entry name" value="AIM24"/>
</dbReference>
<dbReference type="AlphaFoldDB" id="A0A844FB16"/>